<dbReference type="GO" id="GO:0009380">
    <property type="term" value="C:excinuclease repair complex"/>
    <property type="evidence" value="ECO:0007669"/>
    <property type="project" value="InterPro"/>
</dbReference>
<keyword evidence="5 7" id="KW-0234">DNA repair</keyword>
<keyword evidence="3 7" id="KW-0228">DNA excision</keyword>
<dbReference type="Gene3D" id="3.40.1440.10">
    <property type="entry name" value="GIY-YIG endonuclease"/>
    <property type="match status" value="1"/>
</dbReference>
<evidence type="ECO:0000313" key="12">
    <source>
        <dbReference type="EMBL" id="HIQ71865.1"/>
    </source>
</evidence>
<dbReference type="Proteomes" id="UP000886887">
    <property type="component" value="Unassembled WGS sequence"/>
</dbReference>
<gene>
    <name evidence="7 12" type="primary">uvrC</name>
    <name evidence="12" type="ORF">IAB73_06650</name>
</gene>
<dbReference type="InterPro" id="IPR001162">
    <property type="entry name" value="UvrC_RNase_H_dom"/>
</dbReference>
<dbReference type="SMART" id="SM00278">
    <property type="entry name" value="HhH1"/>
    <property type="match status" value="2"/>
</dbReference>
<protein>
    <recommendedName>
        <fullName evidence="7">UvrABC system protein C</fullName>
        <shortName evidence="7">Protein UvrC</shortName>
    </recommendedName>
    <alternativeName>
        <fullName evidence="7">Excinuclease ABC subunit C</fullName>
    </alternativeName>
</protein>
<dbReference type="Pfam" id="PF01541">
    <property type="entry name" value="GIY-YIG"/>
    <property type="match status" value="1"/>
</dbReference>
<keyword evidence="1 7" id="KW-0963">Cytoplasm</keyword>
<organism evidence="12 13">
    <name type="scientific">Candidatus Onthenecus intestinigallinarum</name>
    <dbReference type="NCBI Taxonomy" id="2840875"/>
    <lineage>
        <taxon>Bacteria</taxon>
        <taxon>Bacillati</taxon>
        <taxon>Bacillota</taxon>
        <taxon>Clostridia</taxon>
        <taxon>Eubacteriales</taxon>
        <taxon>Candidatus Onthenecus</taxon>
    </lineage>
</organism>
<evidence type="ECO:0000256" key="1">
    <source>
        <dbReference type="ARBA" id="ARBA00022490"/>
    </source>
</evidence>
<evidence type="ECO:0000256" key="8">
    <source>
        <dbReference type="SAM" id="MobiDB-lite"/>
    </source>
</evidence>
<feature type="domain" description="UvrC family homology region profile" evidence="11">
    <location>
        <begin position="261"/>
        <end position="494"/>
    </location>
</feature>
<evidence type="ECO:0000256" key="6">
    <source>
        <dbReference type="ARBA" id="ARBA00023236"/>
    </source>
</evidence>
<dbReference type="InterPro" id="IPR047296">
    <property type="entry name" value="GIY-YIG_UvrC_Cho"/>
</dbReference>
<dbReference type="PANTHER" id="PTHR30562">
    <property type="entry name" value="UVRC/OXIDOREDUCTASE"/>
    <property type="match status" value="1"/>
</dbReference>
<dbReference type="NCBIfam" id="TIGR00194">
    <property type="entry name" value="uvrC"/>
    <property type="match status" value="1"/>
</dbReference>
<comment type="similarity">
    <text evidence="7">Belongs to the UvrC family.</text>
</comment>
<dbReference type="InterPro" id="IPR003583">
    <property type="entry name" value="Hlx-hairpin-Hlx_DNA-bd_motif"/>
</dbReference>
<dbReference type="PANTHER" id="PTHR30562:SF1">
    <property type="entry name" value="UVRABC SYSTEM PROTEIN C"/>
    <property type="match status" value="1"/>
</dbReference>
<dbReference type="Pfam" id="PF22920">
    <property type="entry name" value="UvrC_RNaseH"/>
    <property type="match status" value="1"/>
</dbReference>
<dbReference type="InterPro" id="IPR004791">
    <property type="entry name" value="UvrC"/>
</dbReference>
<comment type="function">
    <text evidence="7">The UvrABC repair system catalyzes the recognition and processing of DNA lesions. UvrC both incises the 5' and 3' sides of the lesion. The N-terminal half is responsible for the 3' incision and the C-terminal half is responsible for the 5' incision.</text>
</comment>
<comment type="subunit">
    <text evidence="7">Interacts with UvrB in an incision complex.</text>
</comment>
<dbReference type="SUPFAM" id="SSF82771">
    <property type="entry name" value="GIY-YIG endonuclease"/>
    <property type="match status" value="1"/>
</dbReference>
<dbReference type="AlphaFoldDB" id="A0A9D0ZC61"/>
<comment type="subcellular location">
    <subcellularLocation>
        <location evidence="7">Cytoplasm</location>
    </subcellularLocation>
</comment>
<dbReference type="InterPro" id="IPR001943">
    <property type="entry name" value="UVR_dom"/>
</dbReference>
<reference evidence="12" key="1">
    <citation type="submission" date="2020-10" db="EMBL/GenBank/DDBJ databases">
        <authorList>
            <person name="Gilroy R."/>
        </authorList>
    </citation>
    <scope>NUCLEOTIDE SEQUENCE</scope>
    <source>
        <strain evidence="12">ChiSxjej2B14-6234</strain>
    </source>
</reference>
<dbReference type="InterPro" id="IPR050066">
    <property type="entry name" value="UvrABC_protein_C"/>
</dbReference>
<evidence type="ECO:0000259" key="10">
    <source>
        <dbReference type="PROSITE" id="PS50164"/>
    </source>
</evidence>
<dbReference type="GO" id="GO:0003677">
    <property type="term" value="F:DNA binding"/>
    <property type="evidence" value="ECO:0007669"/>
    <property type="project" value="UniProtKB-UniRule"/>
</dbReference>
<feature type="region of interest" description="Disordered" evidence="8">
    <location>
        <begin position="616"/>
        <end position="637"/>
    </location>
</feature>
<evidence type="ECO:0000256" key="3">
    <source>
        <dbReference type="ARBA" id="ARBA00022769"/>
    </source>
</evidence>
<dbReference type="InterPro" id="IPR010994">
    <property type="entry name" value="RuvA_2-like"/>
</dbReference>
<dbReference type="HAMAP" id="MF_00203">
    <property type="entry name" value="UvrC"/>
    <property type="match status" value="1"/>
</dbReference>
<dbReference type="InterPro" id="IPR035901">
    <property type="entry name" value="GIY-YIG_endonuc_sf"/>
</dbReference>
<dbReference type="Pfam" id="PF02151">
    <property type="entry name" value="UVR"/>
    <property type="match status" value="1"/>
</dbReference>
<dbReference type="GO" id="GO:0009381">
    <property type="term" value="F:excinuclease ABC activity"/>
    <property type="evidence" value="ECO:0007669"/>
    <property type="project" value="UniProtKB-UniRule"/>
</dbReference>
<comment type="caution">
    <text evidence="12">The sequence shown here is derived from an EMBL/GenBank/DDBJ whole genome shotgun (WGS) entry which is preliminary data.</text>
</comment>
<evidence type="ECO:0000259" key="9">
    <source>
        <dbReference type="PROSITE" id="PS50151"/>
    </source>
</evidence>
<evidence type="ECO:0000256" key="2">
    <source>
        <dbReference type="ARBA" id="ARBA00022763"/>
    </source>
</evidence>
<dbReference type="NCBIfam" id="NF001824">
    <property type="entry name" value="PRK00558.1-5"/>
    <property type="match status" value="1"/>
</dbReference>
<dbReference type="CDD" id="cd10434">
    <property type="entry name" value="GIY-YIG_UvrC_Cho"/>
    <property type="match status" value="1"/>
</dbReference>
<dbReference type="Gene3D" id="4.10.860.10">
    <property type="entry name" value="UVR domain"/>
    <property type="match status" value="1"/>
</dbReference>
<dbReference type="Pfam" id="PF14520">
    <property type="entry name" value="HHH_5"/>
    <property type="match status" value="1"/>
</dbReference>
<dbReference type="InterPro" id="IPR038476">
    <property type="entry name" value="UvrC_RNase_H_dom_sf"/>
</dbReference>
<dbReference type="PROSITE" id="PS50165">
    <property type="entry name" value="UVRC"/>
    <property type="match status" value="1"/>
</dbReference>
<name>A0A9D0ZC61_9FIRM</name>
<evidence type="ECO:0000256" key="7">
    <source>
        <dbReference type="HAMAP-Rule" id="MF_00203"/>
    </source>
</evidence>
<dbReference type="SUPFAM" id="SSF46600">
    <property type="entry name" value="C-terminal UvrC-binding domain of UvrB"/>
    <property type="match status" value="1"/>
</dbReference>
<dbReference type="InterPro" id="IPR000305">
    <property type="entry name" value="GIY-YIG_endonuc"/>
</dbReference>
<evidence type="ECO:0000256" key="5">
    <source>
        <dbReference type="ARBA" id="ARBA00023204"/>
    </source>
</evidence>
<sequence length="637" mass="71898">MNELLRLKIQKLPDSPGCYLMKSNGQIIYVGKAKNLKNRVRSYFQTREHTPKVAAMVEKIDDFDVILVDSNLESLILECNLIKLHKPYYNILLKDDKHYPYLRVNVAEDFPRVEMVRRVEKDGARYFGPYMGGGSVREVLDVLRQVFPLRTCAYAMDRPRRPCLHHQIGQCLAPCAGLCTRDEYHLYVDQVVEFLSGKSEPVLRDLRKKMQEAAAAMRFEQAGVYRDRIRAVEGLMERQKAIDVRGGDQDILAVHQDGLDAMVQVLFVRGGHMIGGEHFALERAGDLPPAEVLESFIPQFYEDAQMIPSELIVESLTPGAQELERYLSERRGAKVTLRMPQRGTKHQLVEMAHKNARDALEKRNARLESQQTRTVGAAKALGEAVGMAGYPRRIEGYDISNTQGVLSVASMVVFIDGMPAKKEYRHFRIKTVVGANDFASMNEVITRRFEHAKRERTELEAAGRDPAEGKFTDLPDLILIDGGPEQLDFARRAMLKAGFDVPIFGLAKRLEEIFLPGQAESILLDRHSPALHLIQRVRDEAHRFGITHHRNLRGKASIHSQLEDIPGIGPTRRRALLNHFRTVAALREASVDELCAVQGMSRPAAEAVRAYFDARAQATGGQPAAQDDKKMEEDDRC</sequence>
<keyword evidence="6 7" id="KW-0742">SOS response</keyword>
<feature type="domain" description="GIY-YIG" evidence="10">
    <location>
        <begin position="14"/>
        <end position="91"/>
    </location>
</feature>
<dbReference type="FunFam" id="3.40.1440.10:FF:000001">
    <property type="entry name" value="UvrABC system protein C"/>
    <property type="match status" value="1"/>
</dbReference>
<dbReference type="SUPFAM" id="SSF47781">
    <property type="entry name" value="RuvA domain 2-like"/>
    <property type="match status" value="1"/>
</dbReference>
<dbReference type="SMART" id="SM00465">
    <property type="entry name" value="GIYc"/>
    <property type="match status" value="1"/>
</dbReference>
<evidence type="ECO:0000259" key="11">
    <source>
        <dbReference type="PROSITE" id="PS50165"/>
    </source>
</evidence>
<evidence type="ECO:0000313" key="13">
    <source>
        <dbReference type="Proteomes" id="UP000886887"/>
    </source>
</evidence>
<dbReference type="Gene3D" id="3.30.420.340">
    <property type="entry name" value="UvrC, RNAse H endonuclease domain"/>
    <property type="match status" value="1"/>
</dbReference>
<keyword evidence="2 7" id="KW-0227">DNA damage</keyword>
<feature type="domain" description="UVR" evidence="9">
    <location>
        <begin position="200"/>
        <end position="235"/>
    </location>
</feature>
<reference evidence="12" key="2">
    <citation type="journal article" date="2021" name="PeerJ">
        <title>Extensive microbial diversity within the chicken gut microbiome revealed by metagenomics and culture.</title>
        <authorList>
            <person name="Gilroy R."/>
            <person name="Ravi A."/>
            <person name="Getino M."/>
            <person name="Pursley I."/>
            <person name="Horton D.L."/>
            <person name="Alikhan N.F."/>
            <person name="Baker D."/>
            <person name="Gharbi K."/>
            <person name="Hall N."/>
            <person name="Watson M."/>
            <person name="Adriaenssens E.M."/>
            <person name="Foster-Nyarko E."/>
            <person name="Jarju S."/>
            <person name="Secka A."/>
            <person name="Antonio M."/>
            <person name="Oren A."/>
            <person name="Chaudhuri R.R."/>
            <person name="La Ragione R."/>
            <person name="Hildebrand F."/>
            <person name="Pallen M.J."/>
        </authorList>
    </citation>
    <scope>NUCLEOTIDE SEQUENCE</scope>
    <source>
        <strain evidence="12">ChiSxjej2B14-6234</strain>
    </source>
</reference>
<feature type="compositionally biased region" description="Basic and acidic residues" evidence="8">
    <location>
        <begin position="626"/>
        <end position="637"/>
    </location>
</feature>
<dbReference type="PROSITE" id="PS50164">
    <property type="entry name" value="GIY_YIG"/>
    <property type="match status" value="1"/>
</dbReference>
<dbReference type="Pfam" id="PF08459">
    <property type="entry name" value="UvrC_RNaseH_dom"/>
    <property type="match status" value="1"/>
</dbReference>
<dbReference type="InterPro" id="IPR036876">
    <property type="entry name" value="UVR_dom_sf"/>
</dbReference>
<proteinExistence type="inferred from homology"/>
<dbReference type="GO" id="GO:0005737">
    <property type="term" value="C:cytoplasm"/>
    <property type="evidence" value="ECO:0007669"/>
    <property type="project" value="UniProtKB-SubCell"/>
</dbReference>
<accession>A0A9D0ZC61</accession>
<dbReference type="EMBL" id="DVFJ01000021">
    <property type="protein sequence ID" value="HIQ71865.1"/>
    <property type="molecule type" value="Genomic_DNA"/>
</dbReference>
<dbReference type="Gene3D" id="1.10.150.20">
    <property type="entry name" value="5' to 3' exonuclease, C-terminal subdomain"/>
    <property type="match status" value="1"/>
</dbReference>
<evidence type="ECO:0000256" key="4">
    <source>
        <dbReference type="ARBA" id="ARBA00022881"/>
    </source>
</evidence>
<dbReference type="GO" id="GO:0009432">
    <property type="term" value="P:SOS response"/>
    <property type="evidence" value="ECO:0007669"/>
    <property type="project" value="UniProtKB-UniRule"/>
</dbReference>
<keyword evidence="4 7" id="KW-0267">Excision nuclease</keyword>
<dbReference type="GO" id="GO:0006289">
    <property type="term" value="P:nucleotide-excision repair"/>
    <property type="evidence" value="ECO:0007669"/>
    <property type="project" value="UniProtKB-UniRule"/>
</dbReference>
<dbReference type="PROSITE" id="PS50151">
    <property type="entry name" value="UVR"/>
    <property type="match status" value="1"/>
</dbReference>